<feature type="transmembrane region" description="Helical" evidence="1">
    <location>
        <begin position="394"/>
        <end position="416"/>
    </location>
</feature>
<organism evidence="2 3">
    <name type="scientific">Penicillium cataractarum</name>
    <dbReference type="NCBI Taxonomy" id="2100454"/>
    <lineage>
        <taxon>Eukaryota</taxon>
        <taxon>Fungi</taxon>
        <taxon>Dikarya</taxon>
        <taxon>Ascomycota</taxon>
        <taxon>Pezizomycotina</taxon>
        <taxon>Eurotiomycetes</taxon>
        <taxon>Eurotiomycetidae</taxon>
        <taxon>Eurotiales</taxon>
        <taxon>Aspergillaceae</taxon>
        <taxon>Penicillium</taxon>
    </lineage>
</organism>
<accession>A0A9W9SNP4</accession>
<dbReference type="InterPro" id="IPR046486">
    <property type="entry name" value="DUF6579"/>
</dbReference>
<name>A0A9W9SNP4_9EURO</name>
<reference evidence="2" key="1">
    <citation type="submission" date="2022-11" db="EMBL/GenBank/DDBJ databases">
        <authorList>
            <person name="Petersen C."/>
        </authorList>
    </citation>
    <scope>NUCLEOTIDE SEQUENCE</scope>
    <source>
        <strain evidence="2">IBT 29864</strain>
    </source>
</reference>
<dbReference type="EMBL" id="JAPZBS010000002">
    <property type="protein sequence ID" value="KAJ5381345.1"/>
    <property type="molecule type" value="Genomic_DNA"/>
</dbReference>
<dbReference type="RefSeq" id="XP_056558916.1">
    <property type="nucleotide sequence ID" value="XM_056696704.1"/>
</dbReference>
<comment type="caution">
    <text evidence="2">The sequence shown here is derived from an EMBL/GenBank/DDBJ whole genome shotgun (WGS) entry which is preliminary data.</text>
</comment>
<dbReference type="GeneID" id="81435881"/>
<gene>
    <name evidence="2" type="ORF">N7496_003773</name>
</gene>
<dbReference type="Proteomes" id="UP001147782">
    <property type="component" value="Unassembled WGS sequence"/>
</dbReference>
<dbReference type="Pfam" id="PF20219">
    <property type="entry name" value="DUF6579"/>
    <property type="match status" value="1"/>
</dbReference>
<protein>
    <submittedName>
        <fullName evidence="2">Uncharacterized protein</fullName>
    </submittedName>
</protein>
<reference evidence="2" key="2">
    <citation type="journal article" date="2023" name="IMA Fungus">
        <title>Comparative genomic study of the Penicillium genus elucidates a diverse pangenome and 15 lateral gene transfer events.</title>
        <authorList>
            <person name="Petersen C."/>
            <person name="Sorensen T."/>
            <person name="Nielsen M.R."/>
            <person name="Sondergaard T.E."/>
            <person name="Sorensen J.L."/>
            <person name="Fitzpatrick D.A."/>
            <person name="Frisvad J.C."/>
            <person name="Nielsen K.L."/>
        </authorList>
    </citation>
    <scope>NUCLEOTIDE SEQUENCE</scope>
    <source>
        <strain evidence="2">IBT 29864</strain>
    </source>
</reference>
<dbReference type="OrthoDB" id="3852249at2759"/>
<keyword evidence="1" id="KW-0472">Membrane</keyword>
<evidence type="ECO:0000313" key="3">
    <source>
        <dbReference type="Proteomes" id="UP001147782"/>
    </source>
</evidence>
<keyword evidence="1" id="KW-1133">Transmembrane helix</keyword>
<evidence type="ECO:0000256" key="1">
    <source>
        <dbReference type="SAM" id="Phobius"/>
    </source>
</evidence>
<dbReference type="AlphaFoldDB" id="A0A9W9SNP4"/>
<keyword evidence="1" id="KW-0812">Transmembrane</keyword>
<sequence>MNEAAGLDWMEVNQILQEHYPNLPPREAFVNFLRDVFINHPPELMKRIPPGMLEKLQGAADIAMIIGVLRGSSLVQASALAMSMVEKVFAKWSQSGVNTVTAAKPSTVLEQATVGVSKMATPAFESAITRDSDTMLPNVDLLADNIKGLAGSAEYVTRELHGIHVIGNSLVDHINYYGRWMQTVSSIQIAQGYQAIQALNVICDHLRDSNIITVSGGGGSDGFARPVYDFIQKSINDIDQTTRDNHRFFVFHPDTNWYGAFHRLIRENPLPPEFCAKADNLDTTCLFMQDIRTSLAEQSDHGKDIIFHLLIPSWYSLAIEEPLHFPDSLYPLRVEGEKHKRKELVQLNLPAAPAGLLHGVANVLDPKGLNKIAAGASVVTTLPGVGWGVNGACLALGLGIGTITGLGAFVAVPIWLGTAMPAMSTAAPVIGETVYNALCEEAPRVLGSAERLNMRQWRF</sequence>
<proteinExistence type="predicted"/>
<evidence type="ECO:0000313" key="2">
    <source>
        <dbReference type="EMBL" id="KAJ5381345.1"/>
    </source>
</evidence>
<keyword evidence="3" id="KW-1185">Reference proteome</keyword>